<dbReference type="InterPro" id="IPR022973">
    <property type="entry name" value="Ribosomal_uL10_bac"/>
</dbReference>
<keyword evidence="2 4" id="KW-0689">Ribosomal protein</keyword>
<dbReference type="SUPFAM" id="SSF160369">
    <property type="entry name" value="Ribosomal protein L10-like"/>
    <property type="match status" value="1"/>
</dbReference>
<dbReference type="HAMAP" id="MF_00362">
    <property type="entry name" value="Ribosomal_uL10"/>
    <property type="match status" value="1"/>
</dbReference>
<dbReference type="GO" id="GO:0006412">
    <property type="term" value="P:translation"/>
    <property type="evidence" value="ECO:0007669"/>
    <property type="project" value="InterPro"/>
</dbReference>
<evidence type="ECO:0000256" key="2">
    <source>
        <dbReference type="ARBA" id="ARBA00022980"/>
    </source>
</evidence>
<dbReference type="InterPro" id="IPR047865">
    <property type="entry name" value="Ribosomal_uL10_bac_type"/>
</dbReference>
<comment type="similarity">
    <text evidence="1">Belongs to the universal ribosomal protein uL10 family.</text>
</comment>
<dbReference type="InterPro" id="IPR002363">
    <property type="entry name" value="Ribosomal_uL10_CS_bac"/>
</dbReference>
<evidence type="ECO:0000256" key="3">
    <source>
        <dbReference type="ARBA" id="ARBA00023274"/>
    </source>
</evidence>
<gene>
    <name evidence="4" type="ORF">MNBD_GAMMA17-916</name>
</gene>
<accession>A0A3B0YX49</accession>
<dbReference type="Pfam" id="PF00466">
    <property type="entry name" value="Ribosomal_L10"/>
    <property type="match status" value="1"/>
</dbReference>
<keyword evidence="3" id="KW-0687">Ribonucleoprotein</keyword>
<evidence type="ECO:0000313" key="4">
    <source>
        <dbReference type="EMBL" id="VAW85608.1"/>
    </source>
</evidence>
<dbReference type="NCBIfam" id="NF000955">
    <property type="entry name" value="PRK00099.1-1"/>
    <property type="match status" value="1"/>
</dbReference>
<dbReference type="GO" id="GO:0015934">
    <property type="term" value="C:large ribosomal subunit"/>
    <property type="evidence" value="ECO:0007669"/>
    <property type="project" value="InterPro"/>
</dbReference>
<reference evidence="4" key="1">
    <citation type="submission" date="2018-06" db="EMBL/GenBank/DDBJ databases">
        <authorList>
            <person name="Zhirakovskaya E."/>
        </authorList>
    </citation>
    <scope>NUCLEOTIDE SEQUENCE</scope>
</reference>
<dbReference type="InterPro" id="IPR043141">
    <property type="entry name" value="Ribosomal_uL10-like_sf"/>
</dbReference>
<sequence length="174" mass="18771">MLTFAEKQAIVADVAIIAADAHSAVAAEYRGITVDDMTALRVKARESGVSLRVVKNTLAKRAVENTEFECIADLLVGPLVLAFSNEEPSAAARVINDFAKENDKLVVKAVALRGKLLDPSDLQKLATMPTKDEAISMLMSVMKAPIEKLVRTLAEPNNKLARTLDAVRNQKDAA</sequence>
<dbReference type="Gene3D" id="3.30.70.1730">
    <property type="match status" value="1"/>
</dbReference>
<dbReference type="PROSITE" id="PS01109">
    <property type="entry name" value="RIBOSOMAL_L10"/>
    <property type="match status" value="1"/>
</dbReference>
<dbReference type="InterPro" id="IPR001790">
    <property type="entry name" value="Ribosomal_uL10"/>
</dbReference>
<name>A0A3B0YX49_9ZZZZ</name>
<dbReference type="CDD" id="cd05797">
    <property type="entry name" value="Ribosomal_L10"/>
    <property type="match status" value="1"/>
</dbReference>
<protein>
    <submittedName>
        <fullName evidence="4">LSU ribosomal protein L10p (P0)</fullName>
    </submittedName>
</protein>
<dbReference type="EMBL" id="UOFQ01000028">
    <property type="protein sequence ID" value="VAW85608.1"/>
    <property type="molecule type" value="Genomic_DNA"/>
</dbReference>
<evidence type="ECO:0000256" key="1">
    <source>
        <dbReference type="ARBA" id="ARBA00008889"/>
    </source>
</evidence>
<dbReference type="AlphaFoldDB" id="A0A3B0YX49"/>
<organism evidence="4">
    <name type="scientific">hydrothermal vent metagenome</name>
    <dbReference type="NCBI Taxonomy" id="652676"/>
    <lineage>
        <taxon>unclassified sequences</taxon>
        <taxon>metagenomes</taxon>
        <taxon>ecological metagenomes</taxon>
    </lineage>
</organism>
<dbReference type="Gene3D" id="6.10.250.290">
    <property type="match status" value="1"/>
</dbReference>
<dbReference type="GO" id="GO:0003735">
    <property type="term" value="F:structural constituent of ribosome"/>
    <property type="evidence" value="ECO:0007669"/>
    <property type="project" value="InterPro"/>
</dbReference>
<dbReference type="PANTHER" id="PTHR11560">
    <property type="entry name" value="39S RIBOSOMAL PROTEIN L10, MITOCHONDRIAL"/>
    <property type="match status" value="1"/>
</dbReference>
<proteinExistence type="inferred from homology"/>